<name>A0A372LR74_9BACI</name>
<protein>
    <submittedName>
        <fullName evidence="1">Aspartate kinase</fullName>
    </submittedName>
</protein>
<evidence type="ECO:0000313" key="2">
    <source>
        <dbReference type="Proteomes" id="UP000264541"/>
    </source>
</evidence>
<keyword evidence="1" id="KW-0418">Kinase</keyword>
<dbReference type="Proteomes" id="UP000264541">
    <property type="component" value="Unassembled WGS sequence"/>
</dbReference>
<dbReference type="EMBL" id="QVTE01000012">
    <property type="protein sequence ID" value="RFU70695.1"/>
    <property type="molecule type" value="Genomic_DNA"/>
</dbReference>
<organism evidence="1 2">
    <name type="scientific">Peribacillus saganii</name>
    <dbReference type="NCBI Taxonomy" id="2303992"/>
    <lineage>
        <taxon>Bacteria</taxon>
        <taxon>Bacillati</taxon>
        <taxon>Bacillota</taxon>
        <taxon>Bacilli</taxon>
        <taxon>Bacillales</taxon>
        <taxon>Bacillaceae</taxon>
        <taxon>Peribacillus</taxon>
    </lineage>
</organism>
<accession>A0A372LR74</accession>
<dbReference type="GO" id="GO:0016301">
    <property type="term" value="F:kinase activity"/>
    <property type="evidence" value="ECO:0007669"/>
    <property type="project" value="UniProtKB-KW"/>
</dbReference>
<reference evidence="1 2" key="1">
    <citation type="submission" date="2018-08" db="EMBL/GenBank/DDBJ databases">
        <title>Bacillus chawlae sp. nov., Bacillus glennii sp. nov., and Bacillus saganii sp. nov. Isolated from the Vehicle Assembly Building at Kennedy Space Center where the Viking Spacecraft were Assembled.</title>
        <authorList>
            <person name="Seuylemezian A."/>
            <person name="Vaishampayan P."/>
        </authorList>
    </citation>
    <scope>NUCLEOTIDE SEQUENCE [LARGE SCALE GENOMIC DNA]</scope>
    <source>
        <strain evidence="1 2">V47-23a</strain>
    </source>
</reference>
<gene>
    <name evidence="1" type="ORF">D0469_05080</name>
</gene>
<keyword evidence="1" id="KW-0808">Transferase</keyword>
<sequence>MVIEVRNSIVQVWRSMSFNEKPGKGKSPKWDRPHSLFCWSGIE</sequence>
<proteinExistence type="predicted"/>
<evidence type="ECO:0000313" key="1">
    <source>
        <dbReference type="EMBL" id="RFU70695.1"/>
    </source>
</evidence>
<comment type="caution">
    <text evidence="1">The sequence shown here is derived from an EMBL/GenBank/DDBJ whole genome shotgun (WGS) entry which is preliminary data.</text>
</comment>
<keyword evidence="2" id="KW-1185">Reference proteome</keyword>
<dbReference type="AlphaFoldDB" id="A0A372LR74"/>